<dbReference type="AlphaFoldDB" id="A0A0B5W2Q0"/>
<protein>
    <submittedName>
        <fullName evidence="1">ORF87-like protein</fullName>
    </submittedName>
</protein>
<sequence>MKIKFIPTKIKKVLVKNQCARFQIKGYKKISAKKISIVEFTNKNRIWVLKEEIQK</sequence>
<dbReference type="GeneID" id="23629513"/>
<organism evidence="1">
    <name type="scientific">Vertebrata lanosa</name>
    <dbReference type="NCBI Taxonomy" id="1261582"/>
    <lineage>
        <taxon>Eukaryota</taxon>
        <taxon>Rhodophyta</taxon>
        <taxon>Florideophyceae</taxon>
        <taxon>Rhodymeniophycidae</taxon>
        <taxon>Ceramiales</taxon>
        <taxon>Rhodomelaceae</taxon>
        <taxon>Polysiphonioideae</taxon>
        <taxon>Vertebrata</taxon>
    </lineage>
</organism>
<accession>A0A0B5W2Q0</accession>
<dbReference type="RefSeq" id="YP_009122181.1">
    <property type="nucleotide sequence ID" value="NC_026523.1"/>
</dbReference>
<geneLocation type="plastid" evidence="1"/>
<proteinExistence type="predicted"/>
<gene>
    <name evidence="1" type="primary">orf87</name>
</gene>
<name>A0A0B5W2Q0_9FLOR</name>
<reference evidence="1" key="1">
    <citation type="journal article" date="2015" name="J. Phycol.">
        <title>The Choreocolax polysiphoniae plastid forces a reevaluation of the evolutionary pathways to parasitism in red algae.</title>
        <authorList>
            <person name="Salomaki E.D."/>
            <person name="Nickles K.R."/>
            <person name="Lane C.E."/>
        </authorList>
    </citation>
    <scope>NUCLEOTIDE SEQUENCE</scope>
</reference>
<keyword evidence="1" id="KW-0934">Plastid</keyword>
<dbReference type="EMBL" id="KP308097">
    <property type="protein sequence ID" value="AJH65939.1"/>
    <property type="molecule type" value="Genomic_DNA"/>
</dbReference>
<evidence type="ECO:0000313" key="1">
    <source>
        <dbReference type="EMBL" id="AJH65939.1"/>
    </source>
</evidence>